<reference evidence="12 13" key="1">
    <citation type="submission" date="2021-01" db="EMBL/GenBank/DDBJ databases">
        <title>Whole genome shotgun sequence of Actinoplanes humidus NBRC 14915.</title>
        <authorList>
            <person name="Komaki H."/>
            <person name="Tamura T."/>
        </authorList>
    </citation>
    <scope>NUCLEOTIDE SEQUENCE [LARGE SCALE GENOMIC DNA]</scope>
    <source>
        <strain evidence="12 13">NBRC 14915</strain>
    </source>
</reference>
<evidence type="ECO:0000256" key="4">
    <source>
        <dbReference type="ARBA" id="ARBA00012381"/>
    </source>
</evidence>
<evidence type="ECO:0000256" key="1">
    <source>
        <dbReference type="ARBA" id="ARBA00001946"/>
    </source>
</evidence>
<comment type="catalytic activity">
    <reaction evidence="9">
        <text>a 5'-end NAD(+)-phospho-ribonucleoside in mRNA + H2O = a 5'-end phospho-adenosine-phospho-ribonucleoside in mRNA + beta-nicotinamide D-ribonucleotide + 2 H(+)</text>
        <dbReference type="Rhea" id="RHEA:60876"/>
        <dbReference type="Rhea" id="RHEA-COMP:15698"/>
        <dbReference type="Rhea" id="RHEA-COMP:15719"/>
        <dbReference type="ChEBI" id="CHEBI:14649"/>
        <dbReference type="ChEBI" id="CHEBI:15377"/>
        <dbReference type="ChEBI" id="CHEBI:15378"/>
        <dbReference type="ChEBI" id="CHEBI:144029"/>
        <dbReference type="ChEBI" id="CHEBI:144051"/>
    </reaction>
    <physiologicalReaction direction="left-to-right" evidence="9">
        <dbReference type="Rhea" id="RHEA:60877"/>
    </physiologicalReaction>
</comment>
<evidence type="ECO:0000259" key="11">
    <source>
        <dbReference type="PROSITE" id="PS51462"/>
    </source>
</evidence>
<dbReference type="InterPro" id="IPR020084">
    <property type="entry name" value="NUDIX_hydrolase_CS"/>
</dbReference>
<feature type="region of interest" description="Disordered" evidence="10">
    <location>
        <begin position="1"/>
        <end position="42"/>
    </location>
</feature>
<keyword evidence="7" id="KW-0460">Magnesium</keyword>
<evidence type="ECO:0000256" key="8">
    <source>
        <dbReference type="ARBA" id="ARBA00023027"/>
    </source>
</evidence>
<feature type="domain" description="Nudix hydrolase" evidence="11">
    <location>
        <begin position="190"/>
        <end position="324"/>
    </location>
</feature>
<dbReference type="Proteomes" id="UP000603200">
    <property type="component" value="Unassembled WGS sequence"/>
</dbReference>
<dbReference type="InterPro" id="IPR015797">
    <property type="entry name" value="NUDIX_hydrolase-like_dom_sf"/>
</dbReference>
<keyword evidence="8" id="KW-0520">NAD</keyword>
<dbReference type="InterPro" id="IPR050241">
    <property type="entry name" value="NAD-cap_RNA_hydrolase_NudC"/>
</dbReference>
<evidence type="ECO:0000256" key="7">
    <source>
        <dbReference type="ARBA" id="ARBA00022842"/>
    </source>
</evidence>
<dbReference type="PROSITE" id="PS51462">
    <property type="entry name" value="NUDIX"/>
    <property type="match status" value="1"/>
</dbReference>
<dbReference type="PROSITE" id="PS00893">
    <property type="entry name" value="NUDIX_BOX"/>
    <property type="match status" value="1"/>
</dbReference>
<dbReference type="PANTHER" id="PTHR42904:SF6">
    <property type="entry name" value="NAD-CAPPED RNA HYDROLASE NUDT12"/>
    <property type="match status" value="1"/>
</dbReference>
<dbReference type="InterPro" id="IPR000086">
    <property type="entry name" value="NUDIX_hydrolase_dom"/>
</dbReference>
<dbReference type="InterPro" id="IPR049734">
    <property type="entry name" value="NudC-like_C"/>
</dbReference>
<dbReference type="Pfam" id="PF00293">
    <property type="entry name" value="NUDIX"/>
    <property type="match status" value="1"/>
</dbReference>
<dbReference type="CDD" id="cd03429">
    <property type="entry name" value="NUDIX_NADH_pyrophosphatase_Nudt13"/>
    <property type="match status" value="1"/>
</dbReference>
<sequence>MSSEPDIDEQAGSSEPDIGEQAGSSEPDIGEQPGWGGPPLARTTLDRAAHHRTDAEWIAEAWKTGLVLLIDISKGGRALITGLDQGDPSLVLVSADAAPEGERLFLGIDAEGVPIFAVDTPLPEHPGAEARTLRDIGHRLDSRDAGILTTAAALGNWHASHRFSPLNGQPTTVIEAGWSRVDENGKAMWPRTDPAMIVLVHDGVAGPQGRCLLGHNASWPTVDGVRRFSCLAGYVEPGESTEAAVVREVREEVGIKLRSLQYEGSQSWPYPGSLMLGYLAEADPAQPIVVDPEEIDEALWLTRSEIAQMISGEFEVAGVRLGLPMRSSIALYLIETWLNA</sequence>
<dbReference type="EMBL" id="BOMN01000083">
    <property type="protein sequence ID" value="GIE22659.1"/>
    <property type="molecule type" value="Genomic_DNA"/>
</dbReference>
<dbReference type="NCBIfam" id="NF001299">
    <property type="entry name" value="PRK00241.1"/>
    <property type="match status" value="1"/>
</dbReference>
<keyword evidence="5" id="KW-0479">Metal-binding</keyword>
<evidence type="ECO:0000256" key="5">
    <source>
        <dbReference type="ARBA" id="ARBA00022723"/>
    </source>
</evidence>
<gene>
    <name evidence="12" type="primary">nudC</name>
    <name evidence="12" type="ORF">Ahu01nite_057610</name>
</gene>
<proteinExistence type="inferred from homology"/>
<evidence type="ECO:0000256" key="2">
    <source>
        <dbReference type="ARBA" id="ARBA00001947"/>
    </source>
</evidence>
<dbReference type="EC" id="3.6.1.22" evidence="4"/>
<evidence type="ECO:0000256" key="9">
    <source>
        <dbReference type="ARBA" id="ARBA00023679"/>
    </source>
</evidence>
<comment type="cofactor">
    <cofactor evidence="2">
        <name>Zn(2+)</name>
        <dbReference type="ChEBI" id="CHEBI:29105"/>
    </cofactor>
</comment>
<dbReference type="SUPFAM" id="SSF55811">
    <property type="entry name" value="Nudix"/>
    <property type="match status" value="1"/>
</dbReference>
<evidence type="ECO:0000313" key="12">
    <source>
        <dbReference type="EMBL" id="GIE22659.1"/>
    </source>
</evidence>
<comment type="similarity">
    <text evidence="3">Belongs to the Nudix hydrolase family. NudC subfamily.</text>
</comment>
<evidence type="ECO:0000256" key="10">
    <source>
        <dbReference type="SAM" id="MobiDB-lite"/>
    </source>
</evidence>
<dbReference type="Gene3D" id="3.90.79.10">
    <property type="entry name" value="Nucleoside Triphosphate Pyrophosphohydrolase"/>
    <property type="match status" value="1"/>
</dbReference>
<organism evidence="12 13">
    <name type="scientific">Winogradskya humida</name>
    <dbReference type="NCBI Taxonomy" id="113566"/>
    <lineage>
        <taxon>Bacteria</taxon>
        <taxon>Bacillati</taxon>
        <taxon>Actinomycetota</taxon>
        <taxon>Actinomycetes</taxon>
        <taxon>Micromonosporales</taxon>
        <taxon>Micromonosporaceae</taxon>
        <taxon>Winogradskya</taxon>
    </lineage>
</organism>
<evidence type="ECO:0000313" key="13">
    <source>
        <dbReference type="Proteomes" id="UP000603200"/>
    </source>
</evidence>
<name>A0ABQ3ZVV3_9ACTN</name>
<dbReference type="PANTHER" id="PTHR42904">
    <property type="entry name" value="NUDIX HYDROLASE, NUDC SUBFAMILY"/>
    <property type="match status" value="1"/>
</dbReference>
<accession>A0ABQ3ZVV3</accession>
<comment type="caution">
    <text evidence="12">The sequence shown here is derived from an EMBL/GenBank/DDBJ whole genome shotgun (WGS) entry which is preliminary data.</text>
</comment>
<dbReference type="InterPro" id="IPR015375">
    <property type="entry name" value="NADH_PPase-like_N"/>
</dbReference>
<keyword evidence="13" id="KW-1185">Reference proteome</keyword>
<protein>
    <recommendedName>
        <fullName evidence="4">NAD(+) diphosphatase</fullName>
        <ecNumber evidence="4">3.6.1.22</ecNumber>
    </recommendedName>
</protein>
<dbReference type="Pfam" id="PF09296">
    <property type="entry name" value="NUDIX-like"/>
    <property type="match status" value="1"/>
</dbReference>
<comment type="cofactor">
    <cofactor evidence="1">
        <name>Mg(2+)</name>
        <dbReference type="ChEBI" id="CHEBI:18420"/>
    </cofactor>
</comment>
<dbReference type="Gene3D" id="3.90.79.20">
    <property type="match status" value="1"/>
</dbReference>
<evidence type="ECO:0000256" key="6">
    <source>
        <dbReference type="ARBA" id="ARBA00022801"/>
    </source>
</evidence>
<evidence type="ECO:0000256" key="3">
    <source>
        <dbReference type="ARBA" id="ARBA00009595"/>
    </source>
</evidence>
<keyword evidence="6" id="KW-0378">Hydrolase</keyword>